<gene>
    <name evidence="2" type="ORF">LWI29_002387</name>
</gene>
<name>A0AA39S640_ACESA</name>
<proteinExistence type="predicted"/>
<evidence type="ECO:0000313" key="2">
    <source>
        <dbReference type="EMBL" id="KAK0591466.1"/>
    </source>
</evidence>
<evidence type="ECO:0000313" key="3">
    <source>
        <dbReference type="Proteomes" id="UP001168877"/>
    </source>
</evidence>
<protein>
    <recommendedName>
        <fullName evidence="1">RNase H type-1 domain-containing protein</fullName>
    </recommendedName>
</protein>
<comment type="caution">
    <text evidence="2">The sequence shown here is derived from an EMBL/GenBank/DDBJ whole genome shotgun (WGS) entry which is preliminary data.</text>
</comment>
<dbReference type="AlphaFoldDB" id="A0AA39S640"/>
<reference evidence="2" key="2">
    <citation type="submission" date="2023-06" db="EMBL/GenBank/DDBJ databases">
        <authorList>
            <person name="Swenson N.G."/>
            <person name="Wegrzyn J.L."/>
            <person name="Mcevoy S.L."/>
        </authorList>
    </citation>
    <scope>NUCLEOTIDE SEQUENCE</scope>
    <source>
        <strain evidence="2">NS2018</strain>
        <tissue evidence="2">Leaf</tissue>
    </source>
</reference>
<dbReference type="EMBL" id="JAUESC010000380">
    <property type="protein sequence ID" value="KAK0591466.1"/>
    <property type="molecule type" value="Genomic_DNA"/>
</dbReference>
<dbReference type="Proteomes" id="UP001168877">
    <property type="component" value="Unassembled WGS sequence"/>
</dbReference>
<evidence type="ECO:0000259" key="1">
    <source>
        <dbReference type="Pfam" id="PF13456"/>
    </source>
</evidence>
<accession>A0AA39S640</accession>
<dbReference type="Pfam" id="PF13456">
    <property type="entry name" value="RVT_3"/>
    <property type="match status" value="1"/>
</dbReference>
<dbReference type="InterPro" id="IPR002156">
    <property type="entry name" value="RNaseH_domain"/>
</dbReference>
<sequence length="203" mass="22599">MPLHKETIFGDRNKSVGELRGAQGKGEKLECMERNKHISHITVGSISGEVEITDTKLSYKWKPSVNDAYKANYDAVLDLENGQMGIRVIIINSGGMVLASCSLVSDGNLSPKVAKLLAILRCLQFGIDCSLAVENIEKDEASVVKWTNDVGYLEADFGMVISEILDLKEKMVLGDALRTNRDSYWMEDYPLWIRKVVEADMPN</sequence>
<feature type="domain" description="RNase H type-1" evidence="1">
    <location>
        <begin position="72"/>
        <end position="170"/>
    </location>
</feature>
<organism evidence="2 3">
    <name type="scientific">Acer saccharum</name>
    <name type="common">Sugar maple</name>
    <dbReference type="NCBI Taxonomy" id="4024"/>
    <lineage>
        <taxon>Eukaryota</taxon>
        <taxon>Viridiplantae</taxon>
        <taxon>Streptophyta</taxon>
        <taxon>Embryophyta</taxon>
        <taxon>Tracheophyta</taxon>
        <taxon>Spermatophyta</taxon>
        <taxon>Magnoliopsida</taxon>
        <taxon>eudicotyledons</taxon>
        <taxon>Gunneridae</taxon>
        <taxon>Pentapetalae</taxon>
        <taxon>rosids</taxon>
        <taxon>malvids</taxon>
        <taxon>Sapindales</taxon>
        <taxon>Sapindaceae</taxon>
        <taxon>Hippocastanoideae</taxon>
        <taxon>Acereae</taxon>
        <taxon>Acer</taxon>
    </lineage>
</organism>
<dbReference type="GO" id="GO:0004523">
    <property type="term" value="F:RNA-DNA hybrid ribonuclease activity"/>
    <property type="evidence" value="ECO:0007669"/>
    <property type="project" value="InterPro"/>
</dbReference>
<keyword evidence="3" id="KW-1185">Reference proteome</keyword>
<dbReference type="GO" id="GO:0003676">
    <property type="term" value="F:nucleic acid binding"/>
    <property type="evidence" value="ECO:0007669"/>
    <property type="project" value="InterPro"/>
</dbReference>
<reference evidence="2" key="1">
    <citation type="journal article" date="2022" name="Plant J.">
        <title>Strategies of tolerance reflected in two North American maple genomes.</title>
        <authorList>
            <person name="McEvoy S.L."/>
            <person name="Sezen U.U."/>
            <person name="Trouern-Trend A."/>
            <person name="McMahon S.M."/>
            <person name="Schaberg P.G."/>
            <person name="Yang J."/>
            <person name="Wegrzyn J.L."/>
            <person name="Swenson N.G."/>
        </authorList>
    </citation>
    <scope>NUCLEOTIDE SEQUENCE</scope>
    <source>
        <strain evidence="2">NS2018</strain>
    </source>
</reference>